<reference evidence="1 2" key="1">
    <citation type="journal article" date="2022" name="New Phytol.">
        <title>Ecological generalism drives hyperdiversity of secondary metabolite gene clusters in xylarialean endophytes.</title>
        <authorList>
            <person name="Franco M.E.E."/>
            <person name="Wisecaver J.H."/>
            <person name="Arnold A.E."/>
            <person name="Ju Y.M."/>
            <person name="Slot J.C."/>
            <person name="Ahrendt S."/>
            <person name="Moore L.P."/>
            <person name="Eastman K.E."/>
            <person name="Scott K."/>
            <person name="Konkel Z."/>
            <person name="Mondo S.J."/>
            <person name="Kuo A."/>
            <person name="Hayes R.D."/>
            <person name="Haridas S."/>
            <person name="Andreopoulos B."/>
            <person name="Riley R."/>
            <person name="LaButti K."/>
            <person name="Pangilinan J."/>
            <person name="Lipzen A."/>
            <person name="Amirebrahimi M."/>
            <person name="Yan J."/>
            <person name="Adam C."/>
            <person name="Keymanesh K."/>
            <person name="Ng V."/>
            <person name="Louie K."/>
            <person name="Northen T."/>
            <person name="Drula E."/>
            <person name="Henrissat B."/>
            <person name="Hsieh H.M."/>
            <person name="Youens-Clark K."/>
            <person name="Lutzoni F."/>
            <person name="Miadlikowska J."/>
            <person name="Eastwood D.C."/>
            <person name="Hamelin R.C."/>
            <person name="Grigoriev I.V."/>
            <person name="U'Ren J.M."/>
        </authorList>
    </citation>
    <scope>NUCLEOTIDE SEQUENCE [LARGE SCALE GENOMIC DNA]</scope>
    <source>
        <strain evidence="1 2">ER1909</strain>
    </source>
</reference>
<protein>
    <submittedName>
        <fullName evidence="1">Longevity assurance proteins LAG1/LAC1</fullName>
    </submittedName>
</protein>
<evidence type="ECO:0000313" key="2">
    <source>
        <dbReference type="Proteomes" id="UP001497680"/>
    </source>
</evidence>
<gene>
    <name evidence="1" type="ORF">F4821DRAFT_266503</name>
</gene>
<accession>A0ACC0DM83</accession>
<sequence>MSDRGNTDGATRRRVKATGPTPTAGASPGIANGVNLRHASVASASKPPRRRKASSYPRRTWTIPLAIILGFFFLYALNPTESNVVHRFLFLSYKLDRNDGGPQHYAKGIWDIAYVVFFTCVLSFTREFIMYEMLQPLARLLKIQPLGKQLRFMEQMYTAVYIAFIGPLGVYCMKHSPVWYFNTAGMYEGFPHKTHTADLKFYYLFQAAFWLQQVLVMILGVEKRRKDFRELVCHHIVTIALIGLSYRFHFAYMGIAVYLTHDISDFFLAISKCLNYLDSPLQGPSFALCIAVWVYLRHYINLRILWSVLTEFKTVGPYELDWAAEQYKCPLANVTTFSLLAALQALNLFWLYCLLRSAYKFVFKGIAKDDRSDNDEPVKIDVATHPLETAESLTEVAT</sequence>
<keyword evidence="2" id="KW-1185">Reference proteome</keyword>
<name>A0ACC0DM83_9PEZI</name>
<comment type="caution">
    <text evidence="1">The sequence shown here is derived from an EMBL/GenBank/DDBJ whole genome shotgun (WGS) entry which is preliminary data.</text>
</comment>
<proteinExistence type="predicted"/>
<organism evidence="1 2">
    <name type="scientific">Hypoxylon rubiginosum</name>
    <dbReference type="NCBI Taxonomy" id="110542"/>
    <lineage>
        <taxon>Eukaryota</taxon>
        <taxon>Fungi</taxon>
        <taxon>Dikarya</taxon>
        <taxon>Ascomycota</taxon>
        <taxon>Pezizomycotina</taxon>
        <taxon>Sordariomycetes</taxon>
        <taxon>Xylariomycetidae</taxon>
        <taxon>Xylariales</taxon>
        <taxon>Hypoxylaceae</taxon>
        <taxon>Hypoxylon</taxon>
    </lineage>
</organism>
<dbReference type="Proteomes" id="UP001497680">
    <property type="component" value="Unassembled WGS sequence"/>
</dbReference>
<evidence type="ECO:0000313" key="1">
    <source>
        <dbReference type="EMBL" id="KAI6093962.1"/>
    </source>
</evidence>
<dbReference type="EMBL" id="MU394280">
    <property type="protein sequence ID" value="KAI6093962.1"/>
    <property type="molecule type" value="Genomic_DNA"/>
</dbReference>